<sequence length="120" mass="13889">MSYVTKAYEIVVDHITIVSFAIAHGSKPESDTVFQYRLVKFVVRVMGDVLTQLKEHEEHITQILRIDELGFRNTKQYVLNFNDSKKPDSHISTALIEILKVCYSCILFSEAMVLYNIYNI</sequence>
<evidence type="ECO:0000313" key="1">
    <source>
        <dbReference type="EMBL" id="AAD30644.1"/>
    </source>
</evidence>
<gene>
    <name evidence="1" type="primary">F11M15.17</name>
</gene>
<dbReference type="GO" id="GO:0004813">
    <property type="term" value="F:alanine-tRNA ligase activity"/>
    <property type="evidence" value="ECO:0007669"/>
    <property type="project" value="InterPro"/>
</dbReference>
<reference key="2">
    <citation type="journal article" date="2000" name="Nature">
        <title>Sequence and analysis of chromosome 1 of the plant Arabidopsis thaliana.</title>
        <authorList>
            <person name="Theologis A."/>
            <person name="Ecker J.R."/>
            <person name="Palm C.J."/>
            <person name="Federspiel N.A."/>
            <person name="Kaul S."/>
            <person name="White O."/>
            <person name="Alonso J."/>
            <person name="Altafi H."/>
            <person name="Araujo R."/>
            <person name="Bowman C.L."/>
            <person name="Brooks S.Y."/>
            <person name="Buehler E."/>
            <person name="Chan A."/>
            <person name="Chao Q."/>
            <person name="Chen H."/>
            <person name="Cheuk R.F."/>
            <person name="Chin C.W."/>
            <person name="Chung M.K."/>
            <person name="Conn L."/>
            <person name="Conway A.B."/>
            <person name="Conway A.R."/>
            <person name="Creasy T.H."/>
            <person name="Dewar K."/>
            <person name="Dunn P."/>
            <person name="Etgu P."/>
            <person name="Feldblyum T.V."/>
            <person name="Feng J."/>
            <person name="Fong B."/>
            <person name="Fujii C.Y."/>
            <person name="Gill J.E."/>
            <person name="Goldsmith A.D."/>
            <person name="Haas B."/>
            <person name="Hansen N.F."/>
            <person name="Hughes B."/>
            <person name="Huizar L."/>
            <person name="Hunter J.L."/>
            <person name="Jenkins J."/>
            <person name="Johnson-Hopson C."/>
            <person name="Khan S."/>
            <person name="Khaykin E."/>
            <person name="Kim C.J."/>
            <person name="Koo H.L."/>
            <person name="Kremenetskaia I."/>
            <person name="Kurtz D.B."/>
            <person name="Kwan A."/>
            <person name="Lam B."/>
            <person name="Langin-Hooper S."/>
            <person name="Lee A."/>
            <person name="Lee J.M."/>
            <person name="Lenz C.A."/>
            <person name="Li J.H."/>
            <person name="Li Y."/>
            <person name="Lin X."/>
            <person name="Liu S.X."/>
            <person name="Liu Z.A."/>
            <person name="Luros J.S."/>
            <person name="Maiti R."/>
            <person name="Marziali A."/>
            <person name="Militscher J."/>
            <person name="Miranda M."/>
            <person name="Nguyen M."/>
            <person name="Nierman W.C."/>
            <person name="Osborne B.I."/>
            <person name="Pai G."/>
            <person name="Peterson J."/>
            <person name="Pham P.K."/>
            <person name="Rizzo M."/>
            <person name="Rooney T."/>
            <person name="Rowley D."/>
            <person name="Sakano H."/>
            <person name="Salzberg S.L."/>
            <person name="Schwartz J.R."/>
            <person name="Shinn P."/>
            <person name="Southwick A.M."/>
            <person name="Sun H."/>
            <person name="Tallon L.J."/>
            <person name="Tambunga G."/>
            <person name="Toriumi M.J."/>
            <person name="Town C.D."/>
            <person name="Utterback T."/>
            <person name="Van Aken S."/>
            <person name="Vaysberg M."/>
            <person name="Vysotskaia V.S."/>
            <person name="Walker M."/>
            <person name="Wu D."/>
            <person name="Yu G."/>
            <person name="Fraser C.M."/>
            <person name="Venter J.C."/>
            <person name="Davis R.W."/>
        </authorList>
    </citation>
    <scope>NUCLEOTIDE SEQUENCE [LARGE SCALE GENOMIC DNA]</scope>
    <source>
        <strain>cv. Columbia</strain>
    </source>
</reference>
<dbReference type="PIR" id="A96551">
    <property type="entry name" value="A96551"/>
</dbReference>
<dbReference type="AlphaFoldDB" id="Q9SYD3"/>
<dbReference type="EMBL" id="AC006085">
    <property type="protein sequence ID" value="AAD30644.1"/>
    <property type="molecule type" value="Genomic_DNA"/>
</dbReference>
<proteinExistence type="predicted"/>
<name>Q9SYD3_ARATH</name>
<protein>
    <submittedName>
        <fullName evidence="1">F11M15.17 protein</fullName>
    </submittedName>
</protein>
<organism evidence="1">
    <name type="scientific">Arabidopsis thaliana</name>
    <name type="common">Mouse-ear cress</name>
    <dbReference type="NCBI Taxonomy" id="3702"/>
    <lineage>
        <taxon>Eukaryota</taxon>
        <taxon>Viridiplantae</taxon>
        <taxon>Streptophyta</taxon>
        <taxon>Embryophyta</taxon>
        <taxon>Tracheophyta</taxon>
        <taxon>Spermatophyta</taxon>
        <taxon>Magnoliopsida</taxon>
        <taxon>eudicotyledons</taxon>
        <taxon>Gunneridae</taxon>
        <taxon>Pentapetalae</taxon>
        <taxon>rosids</taxon>
        <taxon>malvids</taxon>
        <taxon>Brassicales</taxon>
        <taxon>Brassicaceae</taxon>
        <taxon>Camelineae</taxon>
        <taxon>Arabidopsis</taxon>
    </lineage>
</organism>
<dbReference type="GO" id="GO:0006419">
    <property type="term" value="P:alanyl-tRNA aminoacylation"/>
    <property type="evidence" value="ECO:0007669"/>
    <property type="project" value="InterPro"/>
</dbReference>
<reference evidence="1" key="1">
    <citation type="submission" date="1999-05" db="EMBL/GenBank/DDBJ databases">
        <authorList>
            <person name="Federspiel N.A."/>
            <person name="Palm C.J."/>
            <person name="Conway A.B."/>
            <person name="Conn L."/>
            <person name="Hansen N.F."/>
            <person name="Altafi H."/>
            <person name="Araujo R."/>
            <person name="Huizar L."/>
            <person name="Rowley D."/>
            <person name="Buehler E."/>
            <person name="Dunn P."/>
            <person name="Gonzalez A."/>
            <person name="Kremenetskaia I."/>
            <person name="Kim C."/>
            <person name="Lenz C."/>
            <person name="Li J."/>
            <person name="Liu S."/>
            <person name="Luros S."/>
            <person name="Schwartz J."/>
            <person name="Shinn P."/>
            <person name="Toriumi M."/>
            <person name="Vysotskaia V.S."/>
            <person name="Walker M."/>
            <person name="Yu G."/>
            <person name="Ecker J."/>
            <person name="Theologis A."/>
            <person name="Davis R.W."/>
        </authorList>
    </citation>
    <scope>NUCLEOTIDE SEQUENCE</scope>
</reference>
<dbReference type="SUPFAM" id="SSF101353">
    <property type="entry name" value="Putative anticodon-binding domain of alanyl-tRNA synthetase (AlaRS)"/>
    <property type="match status" value="1"/>
</dbReference>
<dbReference type="GO" id="GO:0005737">
    <property type="term" value="C:cytoplasm"/>
    <property type="evidence" value="ECO:0007669"/>
    <property type="project" value="InterPro"/>
</dbReference>
<accession>Q9SYD3</accession>
<dbReference type="InterPro" id="IPR018162">
    <property type="entry name" value="Ala-tRNA-ligase_IIc_anticod-bd"/>
</dbReference>
<dbReference type="GO" id="GO:0005524">
    <property type="term" value="F:ATP binding"/>
    <property type="evidence" value="ECO:0007669"/>
    <property type="project" value="InterPro"/>
</dbReference>